<gene>
    <name evidence="1" type="ORF">GXP67_08470</name>
</gene>
<evidence type="ECO:0000313" key="2">
    <source>
        <dbReference type="Proteomes" id="UP000480178"/>
    </source>
</evidence>
<organism evidence="1 2">
    <name type="scientific">Rhodocytophaga rosea</name>
    <dbReference type="NCBI Taxonomy" id="2704465"/>
    <lineage>
        <taxon>Bacteria</taxon>
        <taxon>Pseudomonadati</taxon>
        <taxon>Bacteroidota</taxon>
        <taxon>Cytophagia</taxon>
        <taxon>Cytophagales</taxon>
        <taxon>Rhodocytophagaceae</taxon>
        <taxon>Rhodocytophaga</taxon>
    </lineage>
</organism>
<dbReference type="EMBL" id="CP048222">
    <property type="protein sequence ID" value="QHT66690.1"/>
    <property type="molecule type" value="Genomic_DNA"/>
</dbReference>
<dbReference type="RefSeq" id="WP_162442743.1">
    <property type="nucleotide sequence ID" value="NZ_CP048222.1"/>
</dbReference>
<evidence type="ECO:0000313" key="1">
    <source>
        <dbReference type="EMBL" id="QHT66690.1"/>
    </source>
</evidence>
<sequence>MMTLQQIEELLIKVQVKKFDLDKKAPQDCRQFMVDPQLKYGYYASGHKEAAKAIMEAMNTSIKLELNS</sequence>
<name>A0A6C0GG84_9BACT</name>
<proteinExistence type="predicted"/>
<dbReference type="Proteomes" id="UP000480178">
    <property type="component" value="Chromosome"/>
</dbReference>
<accession>A0A6C0GG84</accession>
<protein>
    <submittedName>
        <fullName evidence="1">Uncharacterized protein</fullName>
    </submittedName>
</protein>
<keyword evidence="2" id="KW-1185">Reference proteome</keyword>
<dbReference type="AlphaFoldDB" id="A0A6C0GG84"/>
<dbReference type="KEGG" id="rhoz:GXP67_08470"/>
<reference evidence="1 2" key="1">
    <citation type="submission" date="2020-01" db="EMBL/GenBank/DDBJ databases">
        <authorList>
            <person name="Kim M.K."/>
        </authorList>
    </citation>
    <scope>NUCLEOTIDE SEQUENCE [LARGE SCALE GENOMIC DNA]</scope>
    <source>
        <strain evidence="1 2">172606-1</strain>
    </source>
</reference>